<feature type="region of interest" description="Disordered" evidence="1">
    <location>
        <begin position="1"/>
        <end position="41"/>
    </location>
</feature>
<organism evidence="2">
    <name type="scientific">Rhizophagus irregularis (strain DAOM 181602 / DAOM 197198 / MUCL 43194)</name>
    <name type="common">Arbuscular mycorrhizal fungus</name>
    <name type="synonym">Glomus intraradices</name>
    <dbReference type="NCBI Taxonomy" id="747089"/>
    <lineage>
        <taxon>Eukaryota</taxon>
        <taxon>Fungi</taxon>
        <taxon>Fungi incertae sedis</taxon>
        <taxon>Mucoromycota</taxon>
        <taxon>Glomeromycotina</taxon>
        <taxon>Glomeromycetes</taxon>
        <taxon>Glomerales</taxon>
        <taxon>Glomeraceae</taxon>
        <taxon>Rhizophagus</taxon>
    </lineage>
</organism>
<gene>
    <name evidence="2" type="ORF">GLOINDRAFT_1637</name>
</gene>
<dbReference type="HOGENOM" id="CLU_1111846_0_0_1"/>
<evidence type="ECO:0000313" key="2">
    <source>
        <dbReference type="EMBL" id="ESA23526.1"/>
    </source>
</evidence>
<feature type="compositionally biased region" description="Polar residues" evidence="1">
    <location>
        <begin position="30"/>
        <end position="40"/>
    </location>
</feature>
<dbReference type="AlphaFoldDB" id="U9V6L5"/>
<dbReference type="EMBL" id="KI274701">
    <property type="protein sequence ID" value="ESA23526.1"/>
    <property type="molecule type" value="Genomic_DNA"/>
</dbReference>
<sequence length="250" mass="29225">MESEMNSYESKTKSISESESGDRKRKKSKNQQPNPTTSKRYQLMSELRKNMREALQRDLFWNLERLPQEDQLDIEKTFKSQKDLKRRNRSKTIVNLKELKDPLIEKFKDEELLPIVSDNGYHSPEFSEDDDGQNIIVVRNLRWRSSTLRRFLYYVDKNTKKGIKKREQVYKPSESVDEIAPSDAPGWAKSGYDVQANLSCASDTNNDWLIVIVMIKPKSFLAKYKEPGNSSKLEPPISVNNSFMMKINYI</sequence>
<reference evidence="2" key="1">
    <citation type="submission" date="2013-07" db="EMBL/GenBank/DDBJ databases">
        <title>The genome of an arbuscular mycorrhizal fungus provides insights into the evolution of the oldest plant symbiosis.</title>
        <authorList>
            <consortium name="DOE Joint Genome Institute"/>
            <person name="Tisserant E."/>
            <person name="Malbreil M."/>
            <person name="Kuo A."/>
            <person name="Kohler A."/>
            <person name="Symeonidi A."/>
            <person name="Balestrini R."/>
            <person name="Charron P."/>
            <person name="Duensing N."/>
            <person name="Frei-dit-Frey N."/>
            <person name="Gianinazzi-Pearson V."/>
            <person name="Gilbert B."/>
            <person name="Handa Y."/>
            <person name="Hijri M."/>
            <person name="Kaul R."/>
            <person name="Kawaguchi M."/>
            <person name="Krajinski F."/>
            <person name="Lammers P."/>
            <person name="Lapierre D."/>
            <person name="Masclaux F.G."/>
            <person name="Murat C."/>
            <person name="Morin E."/>
            <person name="Ndikumana S."/>
            <person name="Pagni M."/>
            <person name="Petitpierre D."/>
            <person name="Requena N."/>
            <person name="Rosikiewicz P."/>
            <person name="Riley R."/>
            <person name="Saito K."/>
            <person name="San Clemente H."/>
            <person name="Shapiro H."/>
            <person name="van Tuinen D."/>
            <person name="Becard G."/>
            <person name="Bonfante P."/>
            <person name="Paszkowski U."/>
            <person name="Shachar-Hill Y."/>
            <person name="Young J.P."/>
            <person name="Sanders I.R."/>
            <person name="Henrissat B."/>
            <person name="Rensing S.A."/>
            <person name="Grigoriev I.V."/>
            <person name="Corradi N."/>
            <person name="Roux C."/>
            <person name="Martin F."/>
        </authorList>
    </citation>
    <scope>NUCLEOTIDE SEQUENCE</scope>
    <source>
        <strain evidence="2">DAOM 197198</strain>
    </source>
</reference>
<dbReference type="VEuPathDB" id="FungiDB:RhiirFUN_021633"/>
<evidence type="ECO:0000256" key="1">
    <source>
        <dbReference type="SAM" id="MobiDB-lite"/>
    </source>
</evidence>
<accession>U9V6L5</accession>
<protein>
    <submittedName>
        <fullName evidence="2">Uncharacterized protein</fullName>
    </submittedName>
</protein>
<name>U9V6L5_RHIID</name>
<proteinExistence type="predicted"/>
<feature type="compositionally biased region" description="Basic and acidic residues" evidence="1">
    <location>
        <begin position="10"/>
        <end position="22"/>
    </location>
</feature>